<evidence type="ECO:0000313" key="2">
    <source>
        <dbReference type="Proteomes" id="UP000015453"/>
    </source>
</evidence>
<dbReference type="PANTHER" id="PTHR31972">
    <property type="entry name" value="EXPRESSED PROTEIN"/>
    <property type="match status" value="1"/>
</dbReference>
<comment type="caution">
    <text evidence="1">The sequence shown here is derived from an EMBL/GenBank/DDBJ whole genome shotgun (WGS) entry which is preliminary data.</text>
</comment>
<dbReference type="Pfam" id="PF05910">
    <property type="entry name" value="DUF868"/>
    <property type="match status" value="1"/>
</dbReference>
<feature type="non-terminal residue" evidence="1">
    <location>
        <position position="1"/>
    </location>
</feature>
<dbReference type="AlphaFoldDB" id="S8BVK7"/>
<dbReference type="PANTHER" id="PTHR31972:SF48">
    <property type="entry name" value="OS04G0407500 PROTEIN"/>
    <property type="match status" value="1"/>
</dbReference>
<organism evidence="1 2">
    <name type="scientific">Genlisea aurea</name>
    <dbReference type="NCBI Taxonomy" id="192259"/>
    <lineage>
        <taxon>Eukaryota</taxon>
        <taxon>Viridiplantae</taxon>
        <taxon>Streptophyta</taxon>
        <taxon>Embryophyta</taxon>
        <taxon>Tracheophyta</taxon>
        <taxon>Spermatophyta</taxon>
        <taxon>Magnoliopsida</taxon>
        <taxon>eudicotyledons</taxon>
        <taxon>Gunneridae</taxon>
        <taxon>Pentapetalae</taxon>
        <taxon>asterids</taxon>
        <taxon>lamiids</taxon>
        <taxon>Lamiales</taxon>
        <taxon>Lentibulariaceae</taxon>
        <taxon>Genlisea</taxon>
    </lineage>
</organism>
<dbReference type="EMBL" id="AUSU01009017">
    <property type="protein sequence ID" value="EPS58645.1"/>
    <property type="molecule type" value="Genomic_DNA"/>
</dbReference>
<keyword evidence="2" id="KW-1185">Reference proteome</keyword>
<reference evidence="1 2" key="1">
    <citation type="journal article" date="2013" name="BMC Genomics">
        <title>The miniature genome of a carnivorous plant Genlisea aurea contains a low number of genes and short non-coding sequences.</title>
        <authorList>
            <person name="Leushkin E.V."/>
            <person name="Sutormin R.A."/>
            <person name="Nabieva E.R."/>
            <person name="Penin A.A."/>
            <person name="Kondrashov A.S."/>
            <person name="Logacheva M.D."/>
        </authorList>
    </citation>
    <scope>NUCLEOTIDE SEQUENCE [LARGE SCALE GENOMIC DNA]</scope>
</reference>
<name>S8BVK7_9LAMI</name>
<evidence type="ECO:0000313" key="1">
    <source>
        <dbReference type="EMBL" id="EPS58645.1"/>
    </source>
</evidence>
<dbReference type="InterPro" id="IPR008586">
    <property type="entry name" value="DUF868_pln"/>
</dbReference>
<gene>
    <name evidence="1" type="ORF">M569_16169</name>
</gene>
<sequence>LYRIIPSTVAEVFLKVSWERKRGSSSVILTISVEGGGASTGVFDIKLKPGSPLLKGDTSFTSHVGKISVSWNLAEARYGPGPEPVAGFYVMIGMNSEVGLVLGDMLRVSAARSALVRRSEHFSGKGGVVYETLFRFSDGKPLRNVAIAVGENGTGFRVYVDSGMKVEAHNLTWNFRGNQTFTVDGSEVEFMWNAHDWFFGSGQEPRIATFSFRVTKGSDEISLFIYGCKD</sequence>
<accession>S8BVK7</accession>
<proteinExistence type="predicted"/>
<protein>
    <submittedName>
        <fullName evidence="1">Uncharacterized protein</fullName>
    </submittedName>
</protein>
<dbReference type="Proteomes" id="UP000015453">
    <property type="component" value="Unassembled WGS sequence"/>
</dbReference>